<protein>
    <submittedName>
        <fullName evidence="1">Uncharacterized protein</fullName>
    </submittedName>
</protein>
<dbReference type="RefSeq" id="XP_009259354.1">
    <property type="nucleotide sequence ID" value="XM_009261079.1"/>
</dbReference>
<name>K3VZ65_FUSPC</name>
<comment type="caution">
    <text evidence="1">The sequence shown here is derived from an EMBL/GenBank/DDBJ whole genome shotgun (WGS) entry which is preliminary data.</text>
</comment>
<reference evidence="1 2" key="1">
    <citation type="journal article" date="2012" name="PLoS Pathog.">
        <title>Comparative pathogenomics reveals horizontally acquired novel virulence genes in fungi infecting cereal hosts.</title>
        <authorList>
            <person name="Gardiner D.M."/>
            <person name="McDonald M.C."/>
            <person name="Covarelli L."/>
            <person name="Solomon P.S."/>
            <person name="Rusu A.G."/>
            <person name="Marshall M."/>
            <person name="Kazan K."/>
            <person name="Chakraborty S."/>
            <person name="McDonald B.A."/>
            <person name="Manners J.M."/>
        </authorList>
    </citation>
    <scope>NUCLEOTIDE SEQUENCE [LARGE SCALE GENOMIC DNA]</scope>
    <source>
        <strain evidence="1 2">CS3096</strain>
    </source>
</reference>
<evidence type="ECO:0000313" key="2">
    <source>
        <dbReference type="Proteomes" id="UP000007978"/>
    </source>
</evidence>
<dbReference type="KEGG" id="fpu:FPSE_07961"/>
<keyword evidence="2" id="KW-1185">Reference proteome</keyword>
<dbReference type="Proteomes" id="UP000007978">
    <property type="component" value="Chromosome 4"/>
</dbReference>
<dbReference type="AlphaFoldDB" id="K3VZ65"/>
<accession>K3VZ65</accession>
<gene>
    <name evidence="1" type="ORF">FPSE_07961</name>
</gene>
<dbReference type="GeneID" id="20366579"/>
<organism evidence="1 2">
    <name type="scientific">Fusarium pseudograminearum (strain CS3096)</name>
    <name type="common">Wheat and barley crown-rot fungus</name>
    <dbReference type="NCBI Taxonomy" id="1028729"/>
    <lineage>
        <taxon>Eukaryota</taxon>
        <taxon>Fungi</taxon>
        <taxon>Dikarya</taxon>
        <taxon>Ascomycota</taxon>
        <taxon>Pezizomycotina</taxon>
        <taxon>Sordariomycetes</taxon>
        <taxon>Hypocreomycetidae</taxon>
        <taxon>Hypocreales</taxon>
        <taxon>Nectriaceae</taxon>
        <taxon>Fusarium</taxon>
    </lineage>
</organism>
<dbReference type="HOGENOM" id="CLU_3335664_0_0_1"/>
<proteinExistence type="predicted"/>
<sequence>MIYRKPEVTVVWLMGSRLTRRVKMAVFENEWIPADSYF</sequence>
<evidence type="ECO:0000313" key="1">
    <source>
        <dbReference type="EMBL" id="EKJ71860.1"/>
    </source>
</evidence>
<dbReference type="EMBL" id="AFNW01000280">
    <property type="protein sequence ID" value="EKJ71860.1"/>
    <property type="molecule type" value="Genomic_DNA"/>
</dbReference>